<comment type="caution">
    <text evidence="2">The sequence shown here is derived from an EMBL/GenBank/DDBJ whole genome shotgun (WGS) entry which is preliminary data.</text>
</comment>
<keyword evidence="3" id="KW-1185">Reference proteome</keyword>
<reference evidence="3" key="1">
    <citation type="journal article" date="2019" name="Int. J. Syst. Evol. Microbiol.">
        <title>The Global Catalogue of Microorganisms (GCM) 10K type strain sequencing project: providing services to taxonomists for standard genome sequencing and annotation.</title>
        <authorList>
            <consortium name="The Broad Institute Genomics Platform"/>
            <consortium name="The Broad Institute Genome Sequencing Center for Infectious Disease"/>
            <person name="Wu L."/>
            <person name="Ma J."/>
        </authorList>
    </citation>
    <scope>NUCLEOTIDE SEQUENCE [LARGE SCALE GENOMIC DNA]</scope>
    <source>
        <strain evidence="3">JCM 15313</strain>
    </source>
</reference>
<name>A0ABN2TLH1_9ACTN</name>
<gene>
    <name evidence="2" type="ORF">GCM10009799_47510</name>
</gene>
<sequence length="108" mass="11913">MTSNTAPVPDPRVQTGAAPTKEERMTTRPLPVRVRLEGFPDDLTALADLLARVPGLDVIDCSRPYPNRRGHPDRCRLYLEVITDHAPADRSETTVSEVAPDAIVRGDR</sequence>
<evidence type="ECO:0000313" key="3">
    <source>
        <dbReference type="Proteomes" id="UP001501585"/>
    </source>
</evidence>
<feature type="region of interest" description="Disordered" evidence="1">
    <location>
        <begin position="1"/>
        <end position="27"/>
    </location>
</feature>
<dbReference type="EMBL" id="BAAAPC010000026">
    <property type="protein sequence ID" value="GAA2013653.1"/>
    <property type="molecule type" value="Genomic_DNA"/>
</dbReference>
<accession>A0ABN2TLH1</accession>
<proteinExistence type="predicted"/>
<evidence type="ECO:0000256" key="1">
    <source>
        <dbReference type="SAM" id="MobiDB-lite"/>
    </source>
</evidence>
<protein>
    <submittedName>
        <fullName evidence="2">Uncharacterized protein</fullName>
    </submittedName>
</protein>
<organism evidence="2 3">
    <name type="scientific">Nocardiopsis rhodophaea</name>
    <dbReference type="NCBI Taxonomy" id="280238"/>
    <lineage>
        <taxon>Bacteria</taxon>
        <taxon>Bacillati</taxon>
        <taxon>Actinomycetota</taxon>
        <taxon>Actinomycetes</taxon>
        <taxon>Streptosporangiales</taxon>
        <taxon>Nocardiopsidaceae</taxon>
        <taxon>Nocardiopsis</taxon>
    </lineage>
</organism>
<evidence type="ECO:0000313" key="2">
    <source>
        <dbReference type="EMBL" id="GAA2013653.1"/>
    </source>
</evidence>
<dbReference type="Proteomes" id="UP001501585">
    <property type="component" value="Unassembled WGS sequence"/>
</dbReference>